<keyword evidence="2" id="KW-0677">Repeat</keyword>
<dbReference type="OrthoDB" id="410307at2759"/>
<evidence type="ECO:0000256" key="4">
    <source>
        <dbReference type="ARBA" id="ARBA00022833"/>
    </source>
</evidence>
<dbReference type="GO" id="GO:0003729">
    <property type="term" value="F:mRNA binding"/>
    <property type="evidence" value="ECO:0007669"/>
    <property type="project" value="InterPro"/>
</dbReference>
<dbReference type="PROSITE" id="PS50103">
    <property type="entry name" value="ZF_C3H1"/>
    <property type="match status" value="2"/>
</dbReference>
<feature type="domain" description="C3H1-type" evidence="7">
    <location>
        <begin position="33"/>
        <end position="60"/>
    </location>
</feature>
<dbReference type="AlphaFoldDB" id="A0A1Q9EKQ2"/>
<comment type="caution">
    <text evidence="8">The sequence shown here is derived from an EMBL/GenBank/DDBJ whole genome shotgun (WGS) entry which is preliminary data.</text>
</comment>
<dbReference type="PANTHER" id="PTHR12547">
    <property type="entry name" value="CCCH ZINC FINGER/TIS11-RELATED"/>
    <property type="match status" value="1"/>
</dbReference>
<dbReference type="SUPFAM" id="SSF90229">
    <property type="entry name" value="CCCH zinc finger"/>
    <property type="match status" value="2"/>
</dbReference>
<protein>
    <submittedName>
        <fullName evidence="8">Tristetraprolin</fullName>
    </submittedName>
</protein>
<evidence type="ECO:0000256" key="3">
    <source>
        <dbReference type="ARBA" id="ARBA00022771"/>
    </source>
</evidence>
<evidence type="ECO:0000256" key="5">
    <source>
        <dbReference type="PROSITE-ProRule" id="PRU00723"/>
    </source>
</evidence>
<feature type="zinc finger region" description="C3H1-type" evidence="5">
    <location>
        <begin position="33"/>
        <end position="60"/>
    </location>
</feature>
<keyword evidence="4 5" id="KW-0862">Zinc</keyword>
<feature type="region of interest" description="Disordered" evidence="6">
    <location>
        <begin position="1"/>
        <end position="23"/>
    </location>
</feature>
<dbReference type="InterPro" id="IPR000571">
    <property type="entry name" value="Znf_CCCH"/>
</dbReference>
<evidence type="ECO:0000313" key="9">
    <source>
        <dbReference type="Proteomes" id="UP000186817"/>
    </source>
</evidence>
<dbReference type="EMBL" id="LSRX01000126">
    <property type="protein sequence ID" value="OLQ08019.1"/>
    <property type="molecule type" value="Genomic_DNA"/>
</dbReference>
<keyword evidence="9" id="KW-1185">Reference proteome</keyword>
<keyword evidence="3 5" id="KW-0863">Zinc-finger</keyword>
<evidence type="ECO:0000256" key="2">
    <source>
        <dbReference type="ARBA" id="ARBA00022737"/>
    </source>
</evidence>
<evidence type="ECO:0000256" key="1">
    <source>
        <dbReference type="ARBA" id="ARBA00022723"/>
    </source>
</evidence>
<evidence type="ECO:0000313" key="8">
    <source>
        <dbReference type="EMBL" id="OLQ08019.1"/>
    </source>
</evidence>
<gene>
    <name evidence="8" type="primary">ZFP36</name>
    <name evidence="8" type="ORF">AK812_SmicGene8529</name>
</gene>
<dbReference type="GO" id="GO:0008270">
    <property type="term" value="F:zinc ion binding"/>
    <property type="evidence" value="ECO:0007669"/>
    <property type="project" value="UniProtKB-KW"/>
</dbReference>
<dbReference type="SMART" id="SM00356">
    <property type="entry name" value="ZnF_C3H1"/>
    <property type="match status" value="2"/>
</dbReference>
<sequence>MAIRGGPRYTSSNISAYEGHQDHAVREGRQAPLRYTELCRFFQAGRCKRGGNCNFAHYQSELRPKPTLHRTKLCDLFMSTGTCKFGATCNHAHGEHELRRPEGAPPPTPQKANTRNITSAVVTVEPAFSALPEPTASLMLAETVQDALLPSLTWEANDAKWRDENPVTLLHRLMNESTPIYDKKTQFLISVRNSFLHFEEDLQTLIKPKFETRLAPATSKATGDDAVMAQRQHSSKQQRAPGRSLVLKRSRGPRTFFWLVGKKTCLQETERNEGREDQVKEGS</sequence>
<feature type="region of interest" description="Disordered" evidence="6">
    <location>
        <begin position="216"/>
        <end position="246"/>
    </location>
</feature>
<dbReference type="Pfam" id="PF00642">
    <property type="entry name" value="zf-CCCH"/>
    <property type="match status" value="2"/>
</dbReference>
<dbReference type="PANTHER" id="PTHR12547:SF18">
    <property type="entry name" value="PROTEIN TIS11"/>
    <property type="match status" value="1"/>
</dbReference>
<keyword evidence="1 5" id="KW-0479">Metal-binding</keyword>
<organism evidence="8 9">
    <name type="scientific">Symbiodinium microadriaticum</name>
    <name type="common">Dinoflagellate</name>
    <name type="synonym">Zooxanthella microadriatica</name>
    <dbReference type="NCBI Taxonomy" id="2951"/>
    <lineage>
        <taxon>Eukaryota</taxon>
        <taxon>Sar</taxon>
        <taxon>Alveolata</taxon>
        <taxon>Dinophyceae</taxon>
        <taxon>Suessiales</taxon>
        <taxon>Symbiodiniaceae</taxon>
        <taxon>Symbiodinium</taxon>
    </lineage>
</organism>
<name>A0A1Q9EKQ2_SYMMI</name>
<dbReference type="Gene3D" id="4.10.1000.10">
    <property type="entry name" value="Zinc finger, CCCH-type"/>
    <property type="match status" value="2"/>
</dbReference>
<evidence type="ECO:0000259" key="7">
    <source>
        <dbReference type="PROSITE" id="PS50103"/>
    </source>
</evidence>
<dbReference type="InterPro" id="IPR036855">
    <property type="entry name" value="Znf_CCCH_sf"/>
</dbReference>
<evidence type="ECO:0000256" key="6">
    <source>
        <dbReference type="SAM" id="MobiDB-lite"/>
    </source>
</evidence>
<feature type="zinc finger region" description="C3H1-type" evidence="5">
    <location>
        <begin position="68"/>
        <end position="96"/>
    </location>
</feature>
<proteinExistence type="predicted"/>
<dbReference type="Proteomes" id="UP000186817">
    <property type="component" value="Unassembled WGS sequence"/>
</dbReference>
<reference evidence="8 9" key="1">
    <citation type="submission" date="2016-02" db="EMBL/GenBank/DDBJ databases">
        <title>Genome analysis of coral dinoflagellate symbionts highlights evolutionary adaptations to a symbiotic lifestyle.</title>
        <authorList>
            <person name="Aranda M."/>
            <person name="Li Y."/>
            <person name="Liew Y.J."/>
            <person name="Baumgarten S."/>
            <person name="Simakov O."/>
            <person name="Wilson M."/>
            <person name="Piel J."/>
            <person name="Ashoor H."/>
            <person name="Bougouffa S."/>
            <person name="Bajic V.B."/>
            <person name="Ryu T."/>
            <person name="Ravasi T."/>
            <person name="Bayer T."/>
            <person name="Micklem G."/>
            <person name="Kim H."/>
            <person name="Bhak J."/>
            <person name="Lajeunesse T.C."/>
            <person name="Voolstra C.R."/>
        </authorList>
    </citation>
    <scope>NUCLEOTIDE SEQUENCE [LARGE SCALE GENOMIC DNA]</scope>
    <source>
        <strain evidence="8 9">CCMP2467</strain>
    </source>
</reference>
<accession>A0A1Q9EKQ2</accession>
<dbReference type="InterPro" id="IPR045877">
    <property type="entry name" value="ZFP36-like"/>
</dbReference>
<feature type="domain" description="C3H1-type" evidence="7">
    <location>
        <begin position="68"/>
        <end position="96"/>
    </location>
</feature>